<feature type="region of interest" description="Disordered" evidence="1">
    <location>
        <begin position="97"/>
        <end position="120"/>
    </location>
</feature>
<keyword evidence="3" id="KW-1185">Reference proteome</keyword>
<evidence type="ECO:0000313" key="3">
    <source>
        <dbReference type="Proteomes" id="UP000479710"/>
    </source>
</evidence>
<evidence type="ECO:0000256" key="1">
    <source>
        <dbReference type="SAM" id="MobiDB-lite"/>
    </source>
</evidence>
<name>A0A6G1DXS1_9ORYZ</name>
<dbReference type="EMBL" id="SPHZ02000005">
    <property type="protein sequence ID" value="KAF0917300.1"/>
    <property type="molecule type" value="Genomic_DNA"/>
</dbReference>
<organism evidence="2 3">
    <name type="scientific">Oryza meyeriana var. granulata</name>
    <dbReference type="NCBI Taxonomy" id="110450"/>
    <lineage>
        <taxon>Eukaryota</taxon>
        <taxon>Viridiplantae</taxon>
        <taxon>Streptophyta</taxon>
        <taxon>Embryophyta</taxon>
        <taxon>Tracheophyta</taxon>
        <taxon>Spermatophyta</taxon>
        <taxon>Magnoliopsida</taxon>
        <taxon>Liliopsida</taxon>
        <taxon>Poales</taxon>
        <taxon>Poaceae</taxon>
        <taxon>BOP clade</taxon>
        <taxon>Oryzoideae</taxon>
        <taxon>Oryzeae</taxon>
        <taxon>Oryzinae</taxon>
        <taxon>Oryza</taxon>
        <taxon>Oryza meyeriana</taxon>
    </lineage>
</organism>
<accession>A0A6G1DXS1</accession>
<gene>
    <name evidence="2" type="ORF">E2562_017476</name>
</gene>
<dbReference type="Proteomes" id="UP000479710">
    <property type="component" value="Unassembled WGS sequence"/>
</dbReference>
<comment type="caution">
    <text evidence="2">The sequence shown here is derived from an EMBL/GenBank/DDBJ whole genome shotgun (WGS) entry which is preliminary data.</text>
</comment>
<sequence length="120" mass="12633">MASQASINHMWCLARWHRQAWRGARREGVRMLGEVDAFSPSSSAKSLAAARRHWLAQQGDVGEGAAAPVDGEEAKGHAHWAPGITCSEAAIGLASSEAAEGSMADPGVSMEVKGRAHWGS</sequence>
<proteinExistence type="predicted"/>
<evidence type="ECO:0000313" key="2">
    <source>
        <dbReference type="EMBL" id="KAF0917300.1"/>
    </source>
</evidence>
<protein>
    <submittedName>
        <fullName evidence="2">Uncharacterized protein</fullName>
    </submittedName>
</protein>
<reference evidence="2 3" key="1">
    <citation type="submission" date="2019-11" db="EMBL/GenBank/DDBJ databases">
        <title>Whole genome sequence of Oryza granulata.</title>
        <authorList>
            <person name="Li W."/>
        </authorList>
    </citation>
    <scope>NUCLEOTIDE SEQUENCE [LARGE SCALE GENOMIC DNA]</scope>
    <source>
        <strain evidence="3">cv. Menghai</strain>
        <tissue evidence="2">Leaf</tissue>
    </source>
</reference>
<dbReference type="AlphaFoldDB" id="A0A6G1DXS1"/>